<dbReference type="GO" id="GO:0140907">
    <property type="term" value="F:flavin-dependent halogenase activity"/>
    <property type="evidence" value="ECO:0007669"/>
    <property type="project" value="UniProtKB-ARBA"/>
</dbReference>
<dbReference type="SUPFAM" id="SSF51905">
    <property type="entry name" value="FAD/NAD(P)-binding domain"/>
    <property type="match status" value="1"/>
</dbReference>
<dbReference type="GO" id="GO:0044550">
    <property type="term" value="P:secondary metabolite biosynthetic process"/>
    <property type="evidence" value="ECO:0007669"/>
    <property type="project" value="UniProtKB-ARBA"/>
</dbReference>
<proteinExistence type="inferred from homology"/>
<keyword evidence="3" id="KW-0274">FAD</keyword>
<dbReference type="InterPro" id="IPR036188">
    <property type="entry name" value="FAD/NAD-bd_sf"/>
</dbReference>
<dbReference type="AlphaFoldDB" id="A0A9P5PMG8"/>
<dbReference type="OrthoDB" id="3340390at2759"/>
<dbReference type="EMBL" id="JADNRY010000117">
    <property type="protein sequence ID" value="KAF9064705.1"/>
    <property type="molecule type" value="Genomic_DNA"/>
</dbReference>
<evidence type="ECO:0000259" key="6">
    <source>
        <dbReference type="Pfam" id="PF01494"/>
    </source>
</evidence>
<dbReference type="Gene3D" id="3.50.50.60">
    <property type="entry name" value="FAD/NAD(P)-binding domain"/>
    <property type="match status" value="1"/>
</dbReference>
<comment type="catalytic activity">
    <reaction evidence="5">
        <text>melleolide F + FADH2 + chloride + O2 = 6'-chloromelleolide F + FAD + 2 H2O + H(+)</text>
        <dbReference type="Rhea" id="RHEA:67160"/>
        <dbReference type="ChEBI" id="CHEBI:15377"/>
        <dbReference type="ChEBI" id="CHEBI:15378"/>
        <dbReference type="ChEBI" id="CHEBI:15379"/>
        <dbReference type="ChEBI" id="CHEBI:17996"/>
        <dbReference type="ChEBI" id="CHEBI:57692"/>
        <dbReference type="ChEBI" id="CHEBI:58307"/>
        <dbReference type="ChEBI" id="CHEBI:167712"/>
        <dbReference type="ChEBI" id="CHEBI:167713"/>
    </reaction>
    <physiologicalReaction direction="left-to-right" evidence="5">
        <dbReference type="Rhea" id="RHEA:67161"/>
    </physiologicalReaction>
</comment>
<dbReference type="GO" id="GO:0071949">
    <property type="term" value="F:FAD binding"/>
    <property type="evidence" value="ECO:0007669"/>
    <property type="project" value="InterPro"/>
</dbReference>
<evidence type="ECO:0000256" key="4">
    <source>
        <dbReference type="ARBA" id="ARBA00023002"/>
    </source>
</evidence>
<keyword evidence="8" id="KW-1185">Reference proteome</keyword>
<evidence type="ECO:0000313" key="7">
    <source>
        <dbReference type="EMBL" id="KAF9064705.1"/>
    </source>
</evidence>
<keyword evidence="2" id="KW-0285">Flavoprotein</keyword>
<dbReference type="Proteomes" id="UP000772434">
    <property type="component" value="Unassembled WGS sequence"/>
</dbReference>
<protein>
    <submittedName>
        <fullName evidence="7">FAD/NAD-binding domain-containing protein</fullName>
    </submittedName>
</protein>
<organism evidence="7 8">
    <name type="scientific">Rhodocollybia butyracea</name>
    <dbReference type="NCBI Taxonomy" id="206335"/>
    <lineage>
        <taxon>Eukaryota</taxon>
        <taxon>Fungi</taxon>
        <taxon>Dikarya</taxon>
        <taxon>Basidiomycota</taxon>
        <taxon>Agaricomycotina</taxon>
        <taxon>Agaricomycetes</taxon>
        <taxon>Agaricomycetidae</taxon>
        <taxon>Agaricales</taxon>
        <taxon>Marasmiineae</taxon>
        <taxon>Omphalotaceae</taxon>
        <taxon>Rhodocollybia</taxon>
    </lineage>
</organism>
<evidence type="ECO:0000256" key="3">
    <source>
        <dbReference type="ARBA" id="ARBA00022827"/>
    </source>
</evidence>
<gene>
    <name evidence="7" type="ORF">BDP27DRAFT_1333129</name>
</gene>
<accession>A0A9P5PMG8</accession>
<name>A0A9P5PMG8_9AGAR</name>
<dbReference type="Pfam" id="PF01494">
    <property type="entry name" value="FAD_binding_3"/>
    <property type="match status" value="1"/>
</dbReference>
<keyword evidence="4" id="KW-0560">Oxidoreductase</keyword>
<sequence>MVVPRIKPVPTLATVLVIGGGPGGSYTASVLAREGLDVLVLEADKFPRYHVGESQLASLRHFLRLIDLETEFEEHGFTKKLGAAFKLNPFKREGYTDFVAEDINNYSWNTLRSEADELMLRHAEKLGAKVFEETRVTEIEWDGARPIAATWRNQINRQTGRVKFDYLVDASGRAGVCSVQYLKNRHYNPEFKNVAFWTYWRGCGEYQPGTPRAGSPYFEVLNGRSIGVGMVYPLHIGTSIGIVMKQDISDAKRAIAKQADLDSSLYGHYMRSLSCAVNVNAMIVDASIIDSNDIRTASDYSYHSESYAGPHYRIVGDAGAFIDPYLSSGVHLAISSGLSAAASICSSLRGECEETIAVRFHNGKVETSYTRFMLIIKSVYEHIRSQEATTLSDDRGMALIRPFFSLVQGNIDMLKDLSEDDKKGLVDFYSHHGFEPSTPEERHSLLGQFGDPMKSFNSPNDVRSKAILKSMAVRRLLSVDETNNIDSYINNVVDGFKLRMELGNVGIDSCTTSPTRDS</sequence>
<dbReference type="PANTHER" id="PTHR43747">
    <property type="entry name" value="FAD-BINDING PROTEIN"/>
    <property type="match status" value="1"/>
</dbReference>
<dbReference type="PANTHER" id="PTHR43747:SF5">
    <property type="entry name" value="FAD-BINDING DOMAIN-CONTAINING PROTEIN"/>
    <property type="match status" value="1"/>
</dbReference>
<evidence type="ECO:0000256" key="2">
    <source>
        <dbReference type="ARBA" id="ARBA00022630"/>
    </source>
</evidence>
<evidence type="ECO:0000313" key="8">
    <source>
        <dbReference type="Proteomes" id="UP000772434"/>
    </source>
</evidence>
<comment type="similarity">
    <text evidence="1">Belongs to the flavin-dependent halogenase family.</text>
</comment>
<comment type="caution">
    <text evidence="7">The sequence shown here is derived from an EMBL/GenBank/DDBJ whole genome shotgun (WGS) entry which is preliminary data.</text>
</comment>
<dbReference type="PRINTS" id="PR00420">
    <property type="entry name" value="RNGMNOXGNASE"/>
</dbReference>
<feature type="domain" description="FAD-binding" evidence="6">
    <location>
        <begin position="14"/>
        <end position="177"/>
    </location>
</feature>
<dbReference type="InterPro" id="IPR002938">
    <property type="entry name" value="FAD-bd"/>
</dbReference>
<reference evidence="7" key="1">
    <citation type="submission" date="2020-11" db="EMBL/GenBank/DDBJ databases">
        <authorList>
            <consortium name="DOE Joint Genome Institute"/>
            <person name="Ahrendt S."/>
            <person name="Riley R."/>
            <person name="Andreopoulos W."/>
            <person name="Labutti K."/>
            <person name="Pangilinan J."/>
            <person name="Ruiz-Duenas F.J."/>
            <person name="Barrasa J.M."/>
            <person name="Sanchez-Garcia M."/>
            <person name="Camarero S."/>
            <person name="Miyauchi S."/>
            <person name="Serrano A."/>
            <person name="Linde D."/>
            <person name="Babiker R."/>
            <person name="Drula E."/>
            <person name="Ayuso-Fernandez I."/>
            <person name="Pacheco R."/>
            <person name="Padilla G."/>
            <person name="Ferreira P."/>
            <person name="Barriuso J."/>
            <person name="Kellner H."/>
            <person name="Castanera R."/>
            <person name="Alfaro M."/>
            <person name="Ramirez L."/>
            <person name="Pisabarro A.G."/>
            <person name="Kuo A."/>
            <person name="Tritt A."/>
            <person name="Lipzen A."/>
            <person name="He G."/>
            <person name="Yan M."/>
            <person name="Ng V."/>
            <person name="Cullen D."/>
            <person name="Martin F."/>
            <person name="Rosso M.-N."/>
            <person name="Henrissat B."/>
            <person name="Hibbett D."/>
            <person name="Martinez A.T."/>
            <person name="Grigoriev I.V."/>
        </authorList>
    </citation>
    <scope>NUCLEOTIDE SEQUENCE</scope>
    <source>
        <strain evidence="7">AH 40177</strain>
    </source>
</reference>
<evidence type="ECO:0000256" key="5">
    <source>
        <dbReference type="ARBA" id="ARBA00049364"/>
    </source>
</evidence>
<dbReference type="InterPro" id="IPR050816">
    <property type="entry name" value="Flavin-dep_Halogenase_NPB"/>
</dbReference>
<evidence type="ECO:0000256" key="1">
    <source>
        <dbReference type="ARBA" id="ARBA00005706"/>
    </source>
</evidence>